<dbReference type="Proteomes" id="UP000775213">
    <property type="component" value="Unassembled WGS sequence"/>
</dbReference>
<evidence type="ECO:0000313" key="2">
    <source>
        <dbReference type="EMBL" id="KAH0448944.1"/>
    </source>
</evidence>
<keyword evidence="3" id="KW-1185">Reference proteome</keyword>
<name>A0AAV7FYM1_DENCH</name>
<proteinExistence type="predicted"/>
<dbReference type="EMBL" id="JAGFBR010000019">
    <property type="protein sequence ID" value="KAH0448944.1"/>
    <property type="molecule type" value="Genomic_DNA"/>
</dbReference>
<accession>A0AAV7FYM1</accession>
<sequence length="104" mass="11572">MKQNGFVSLKEISSILKLRGHHPRKKKESEETKKKTNTVKGEVANKCINVGAPSGWLYGINPGIIKHVRNSKQSDLLASEFDPFEKRVGFGLTRRVGGSTRKPV</sequence>
<evidence type="ECO:0000256" key="1">
    <source>
        <dbReference type="SAM" id="MobiDB-lite"/>
    </source>
</evidence>
<dbReference type="PANTHER" id="PTHR33924">
    <property type="entry name" value="CATION-TRANSPORTING ATPASE"/>
    <property type="match status" value="1"/>
</dbReference>
<protein>
    <recommendedName>
        <fullName evidence="4">Ribosomal protein S19</fullName>
    </recommendedName>
</protein>
<evidence type="ECO:0008006" key="4">
    <source>
        <dbReference type="Google" id="ProtNLM"/>
    </source>
</evidence>
<feature type="region of interest" description="Disordered" evidence="1">
    <location>
        <begin position="17"/>
        <end position="37"/>
    </location>
</feature>
<comment type="caution">
    <text evidence="2">The sequence shown here is derived from an EMBL/GenBank/DDBJ whole genome shotgun (WGS) entry which is preliminary data.</text>
</comment>
<evidence type="ECO:0000313" key="3">
    <source>
        <dbReference type="Proteomes" id="UP000775213"/>
    </source>
</evidence>
<gene>
    <name evidence="2" type="ORF">IEQ34_022744</name>
</gene>
<dbReference type="PANTHER" id="PTHR33924:SF5">
    <property type="entry name" value="CATION-TRANSPORTING ATPASE"/>
    <property type="match status" value="1"/>
</dbReference>
<dbReference type="AlphaFoldDB" id="A0AAV7FYM1"/>
<organism evidence="2 3">
    <name type="scientific">Dendrobium chrysotoxum</name>
    <name type="common">Orchid</name>
    <dbReference type="NCBI Taxonomy" id="161865"/>
    <lineage>
        <taxon>Eukaryota</taxon>
        <taxon>Viridiplantae</taxon>
        <taxon>Streptophyta</taxon>
        <taxon>Embryophyta</taxon>
        <taxon>Tracheophyta</taxon>
        <taxon>Spermatophyta</taxon>
        <taxon>Magnoliopsida</taxon>
        <taxon>Liliopsida</taxon>
        <taxon>Asparagales</taxon>
        <taxon>Orchidaceae</taxon>
        <taxon>Epidendroideae</taxon>
        <taxon>Malaxideae</taxon>
        <taxon>Dendrobiinae</taxon>
        <taxon>Dendrobium</taxon>
    </lineage>
</organism>
<reference evidence="2 3" key="1">
    <citation type="journal article" date="2021" name="Hortic Res">
        <title>Chromosome-scale assembly of the Dendrobium chrysotoxum genome enhances the understanding of orchid evolution.</title>
        <authorList>
            <person name="Zhang Y."/>
            <person name="Zhang G.Q."/>
            <person name="Zhang D."/>
            <person name="Liu X.D."/>
            <person name="Xu X.Y."/>
            <person name="Sun W.H."/>
            <person name="Yu X."/>
            <person name="Zhu X."/>
            <person name="Wang Z.W."/>
            <person name="Zhao X."/>
            <person name="Zhong W.Y."/>
            <person name="Chen H."/>
            <person name="Yin W.L."/>
            <person name="Huang T."/>
            <person name="Niu S.C."/>
            <person name="Liu Z.J."/>
        </authorList>
    </citation>
    <scope>NUCLEOTIDE SEQUENCE [LARGE SCALE GENOMIC DNA]</scope>
    <source>
        <strain evidence="2">Lindl</strain>
    </source>
</reference>